<gene>
    <name evidence="3" type="ORF">B5G41_14160</name>
</gene>
<name>A0A1Y3QRX5_9BACT</name>
<accession>A0A1Y3QRX5</accession>
<dbReference type="EMBL" id="NFHB01000012">
    <property type="protein sequence ID" value="OUN01875.1"/>
    <property type="molecule type" value="Genomic_DNA"/>
</dbReference>
<feature type="transmembrane region" description="Helical" evidence="2">
    <location>
        <begin position="62"/>
        <end position="79"/>
    </location>
</feature>
<feature type="transmembrane region" description="Helical" evidence="2">
    <location>
        <begin position="33"/>
        <end position="50"/>
    </location>
</feature>
<dbReference type="OrthoDB" id="9954190at2"/>
<keyword evidence="2" id="KW-0472">Membrane</keyword>
<organism evidence="3 4">
    <name type="scientific">Alistipes onderdonkii</name>
    <dbReference type="NCBI Taxonomy" id="328813"/>
    <lineage>
        <taxon>Bacteria</taxon>
        <taxon>Pseudomonadati</taxon>
        <taxon>Bacteroidota</taxon>
        <taxon>Bacteroidia</taxon>
        <taxon>Bacteroidales</taxon>
        <taxon>Rikenellaceae</taxon>
        <taxon>Alistipes</taxon>
    </lineage>
</organism>
<keyword evidence="1" id="KW-0175">Coiled coil</keyword>
<feature type="coiled-coil region" evidence="1">
    <location>
        <begin position="132"/>
        <end position="161"/>
    </location>
</feature>
<keyword evidence="2" id="KW-0812">Transmembrane</keyword>
<evidence type="ECO:0000313" key="3">
    <source>
        <dbReference type="EMBL" id="OUN01875.1"/>
    </source>
</evidence>
<dbReference type="RefSeq" id="WP_087403509.1">
    <property type="nucleotide sequence ID" value="NZ_NFHB01000012.1"/>
</dbReference>
<proteinExistence type="predicted"/>
<reference evidence="4" key="1">
    <citation type="submission" date="2017-04" db="EMBL/GenBank/DDBJ databases">
        <title>Function of individual gut microbiota members based on whole genome sequencing of pure cultures obtained from chicken caecum.</title>
        <authorList>
            <person name="Medvecky M."/>
            <person name="Cejkova D."/>
            <person name="Polansky O."/>
            <person name="Karasova D."/>
            <person name="Kubasova T."/>
            <person name="Cizek A."/>
            <person name="Rychlik I."/>
        </authorList>
    </citation>
    <scope>NUCLEOTIDE SEQUENCE [LARGE SCALE GENOMIC DNA]</scope>
    <source>
        <strain evidence="4">An90</strain>
    </source>
</reference>
<evidence type="ECO:0000313" key="4">
    <source>
        <dbReference type="Proteomes" id="UP000195772"/>
    </source>
</evidence>
<evidence type="ECO:0000256" key="1">
    <source>
        <dbReference type="SAM" id="Coils"/>
    </source>
</evidence>
<feature type="transmembrane region" description="Helical" evidence="2">
    <location>
        <begin position="91"/>
        <end position="113"/>
    </location>
</feature>
<keyword evidence="2" id="KW-1133">Transmembrane helix</keyword>
<dbReference type="AlphaFoldDB" id="A0A1Y3QRX5"/>
<protein>
    <submittedName>
        <fullName evidence="3">Uncharacterized protein</fullName>
    </submittedName>
</protein>
<comment type="caution">
    <text evidence="3">The sequence shown here is derived from an EMBL/GenBank/DDBJ whole genome shotgun (WGS) entry which is preliminary data.</text>
</comment>
<evidence type="ECO:0000256" key="2">
    <source>
        <dbReference type="SAM" id="Phobius"/>
    </source>
</evidence>
<dbReference type="Proteomes" id="UP000195772">
    <property type="component" value="Unassembled WGS sequence"/>
</dbReference>
<sequence length="163" mass="18744">MKIGLFAAQLVLPAVPGLYVILFRPGVSLLTPRMLIPSMLCINLLAILLGWRRLGWSRNERLDAAMLLVMFALFPWLEYRMLPVGAFEGNLWAQVGCYCAGQAIGYVSVVLAPDWLGRLRQRRYEERVLSGREKFRSRKEVLEQRAEAQEAQRRAKELRRAKK</sequence>